<dbReference type="Proteomes" id="UP001163321">
    <property type="component" value="Chromosome 8"/>
</dbReference>
<organism evidence="1 2">
    <name type="scientific">Peronosclerospora sorghi</name>
    <dbReference type="NCBI Taxonomy" id="230839"/>
    <lineage>
        <taxon>Eukaryota</taxon>
        <taxon>Sar</taxon>
        <taxon>Stramenopiles</taxon>
        <taxon>Oomycota</taxon>
        <taxon>Peronosporomycetes</taxon>
        <taxon>Peronosporales</taxon>
        <taxon>Peronosporaceae</taxon>
        <taxon>Peronosclerospora</taxon>
    </lineage>
</organism>
<name>A0ACC0VPZ2_9STRA</name>
<dbReference type="EMBL" id="CM047587">
    <property type="protein sequence ID" value="KAI9907999.1"/>
    <property type="molecule type" value="Genomic_DNA"/>
</dbReference>
<evidence type="ECO:0000313" key="1">
    <source>
        <dbReference type="EMBL" id="KAI9907999.1"/>
    </source>
</evidence>
<reference evidence="1 2" key="1">
    <citation type="journal article" date="2022" name="bioRxiv">
        <title>The genome of the oomycete Peronosclerospora sorghi, a cosmopolitan pathogen of maize and sorghum, is inflated with dispersed pseudogenes.</title>
        <authorList>
            <person name="Fletcher K."/>
            <person name="Martin F."/>
            <person name="Isakeit T."/>
            <person name="Cavanaugh K."/>
            <person name="Magill C."/>
            <person name="Michelmore R."/>
        </authorList>
    </citation>
    <scope>NUCLEOTIDE SEQUENCE [LARGE SCALE GENOMIC DNA]</scope>
    <source>
        <strain evidence="1">P6</strain>
    </source>
</reference>
<gene>
    <name evidence="1" type="ORF">PsorP6_004142</name>
</gene>
<comment type="caution">
    <text evidence="1">The sequence shown here is derived from an EMBL/GenBank/DDBJ whole genome shotgun (WGS) entry which is preliminary data.</text>
</comment>
<keyword evidence="2" id="KW-1185">Reference proteome</keyword>
<proteinExistence type="predicted"/>
<accession>A0ACC0VPZ2</accession>
<evidence type="ECO:0000313" key="2">
    <source>
        <dbReference type="Proteomes" id="UP001163321"/>
    </source>
</evidence>
<protein>
    <submittedName>
        <fullName evidence="1">Uncharacterized protein</fullName>
    </submittedName>
</protein>
<sequence>MQRLRLKESANRPQDLPSSMMETLWNGEFIGIMLVLKDLGIVTKNIVVIGG</sequence>